<feature type="domain" description="HTH hxlR-type" evidence="1">
    <location>
        <begin position="18"/>
        <end position="100"/>
    </location>
</feature>
<protein>
    <submittedName>
        <fullName evidence="2">Winged helix-turn-helix transcriptional regulator</fullName>
    </submittedName>
</protein>
<reference evidence="2 3" key="3">
    <citation type="submission" date="2023-06" db="EMBL/GenBank/DDBJ databases">
        <authorList>
            <person name="Zeman M."/>
            <person name="Kubasova T."/>
            <person name="Jahodarova E."/>
            <person name="Nykrynova M."/>
            <person name="Rychlik I."/>
        </authorList>
    </citation>
    <scope>NUCLEOTIDE SEQUENCE [LARGE SCALE GENOMIC DNA]</scope>
    <source>
        <strain evidence="2 3">105_WCHN</strain>
    </source>
</reference>
<keyword evidence="3" id="KW-1185">Reference proteome</keyword>
<dbReference type="InterPro" id="IPR002577">
    <property type="entry name" value="HTH_HxlR"/>
</dbReference>
<dbReference type="RefSeq" id="WP_289559502.1">
    <property type="nucleotide sequence ID" value="NZ_JAUDEO010000012.1"/>
</dbReference>
<dbReference type="Pfam" id="PF01638">
    <property type="entry name" value="HxlR"/>
    <property type="match status" value="1"/>
</dbReference>
<dbReference type="Proteomes" id="UP001529423">
    <property type="component" value="Unassembled WGS sequence"/>
</dbReference>
<gene>
    <name evidence="2" type="ORF">QUW46_03175</name>
</gene>
<dbReference type="Gene3D" id="1.10.10.10">
    <property type="entry name" value="Winged helix-like DNA-binding domain superfamily/Winged helix DNA-binding domain"/>
    <property type="match status" value="1"/>
</dbReference>
<evidence type="ECO:0000313" key="2">
    <source>
        <dbReference type="EMBL" id="MDM8333581.1"/>
    </source>
</evidence>
<reference evidence="2 3" key="2">
    <citation type="submission" date="2023-06" db="EMBL/GenBank/DDBJ databases">
        <title>Identification and characterization of horizontal gene transfer across gut microbiota members of farm animals based on homology search.</title>
        <authorList>
            <person name="Schwarzerova J."/>
            <person name="Nykrynova M."/>
            <person name="Jureckova K."/>
            <person name="Cejkova D."/>
            <person name="Rychlik I."/>
        </authorList>
    </citation>
    <scope>NUCLEOTIDE SEQUENCE [LARGE SCALE GENOMIC DNA]</scope>
    <source>
        <strain evidence="2 3">105_WCHN</strain>
    </source>
</reference>
<accession>A0ABT7VLY7</accession>
<comment type="caution">
    <text evidence="2">The sequence shown here is derived from an EMBL/GenBank/DDBJ whole genome shotgun (WGS) entry which is preliminary data.</text>
</comment>
<evidence type="ECO:0000313" key="3">
    <source>
        <dbReference type="Proteomes" id="UP001529423"/>
    </source>
</evidence>
<dbReference type="EMBL" id="JAUDEO010000012">
    <property type="protein sequence ID" value="MDM8333581.1"/>
    <property type="molecule type" value="Genomic_DNA"/>
</dbReference>
<organism evidence="2 3">
    <name type="scientific">Limosilactobacillus panis</name>
    <dbReference type="NCBI Taxonomy" id="47493"/>
    <lineage>
        <taxon>Bacteria</taxon>
        <taxon>Bacillati</taxon>
        <taxon>Bacillota</taxon>
        <taxon>Bacilli</taxon>
        <taxon>Lactobacillales</taxon>
        <taxon>Lactobacillaceae</taxon>
        <taxon>Limosilactobacillus</taxon>
    </lineage>
</organism>
<proteinExistence type="predicted"/>
<dbReference type="SUPFAM" id="SSF46785">
    <property type="entry name" value="Winged helix' DNA-binding domain"/>
    <property type="match status" value="1"/>
</dbReference>
<dbReference type="InterPro" id="IPR036390">
    <property type="entry name" value="WH_DNA-bd_sf"/>
</dbReference>
<dbReference type="InterPro" id="IPR036388">
    <property type="entry name" value="WH-like_DNA-bd_sf"/>
</dbReference>
<name>A0ABT7VLY7_9LACO</name>
<evidence type="ECO:0000259" key="1">
    <source>
        <dbReference type="Pfam" id="PF01638"/>
    </source>
</evidence>
<reference evidence="3" key="1">
    <citation type="submission" date="2023-06" db="EMBL/GenBank/DDBJ databases">
        <title>Identification and characterization of horizontal gene transfer across gut microbiota members of farm animals based on homology search.</title>
        <authorList>
            <person name="Zeman M."/>
            <person name="Kubasova T."/>
            <person name="Jahodarova E."/>
            <person name="Nykrynova M."/>
            <person name="Rychlik I."/>
        </authorList>
    </citation>
    <scope>NUCLEOTIDE SEQUENCE [LARGE SCALE GENOMIC DNA]</scope>
    <source>
        <strain evidence="3">105_WCHN</strain>
    </source>
</reference>
<sequence length="132" mass="15223">MTARSKESGLKYATNVLQDQCQSVLIFWLGFRPLKMEELTELLSDVPKEELVSKLHALQNLRVVNPICDKADCYSLTEDGDQLRRLMISVSVWGVQQQDENADRQSMFVIEPELDASIKDLVKYRQTVEKYL</sequence>